<dbReference type="GO" id="GO:0005730">
    <property type="term" value="C:nucleolus"/>
    <property type="evidence" value="ECO:0007669"/>
    <property type="project" value="InterPro"/>
</dbReference>
<dbReference type="PANTHER" id="PTHR16038:SF4">
    <property type="entry name" value="WD REPEAT-CONTAINING PROTEIN 74"/>
    <property type="match status" value="1"/>
</dbReference>
<dbReference type="GO" id="GO:0042273">
    <property type="term" value="P:ribosomal large subunit biogenesis"/>
    <property type="evidence" value="ECO:0007669"/>
    <property type="project" value="InterPro"/>
</dbReference>
<dbReference type="PANTHER" id="PTHR16038">
    <property type="entry name" value="NOP SEVEN ASSOCIATED PROTEIN 1"/>
    <property type="match status" value="1"/>
</dbReference>
<keyword evidence="1" id="KW-1185">Reference proteome</keyword>
<sequence length="265" mass="29199">MCDAYVGAATGAFKCVSFKDGKITNANTIADLIPKETEITAMCFGDIEQSEVIACQANHQIKLYNSITNLYSDLFTVEGCEGKIIGLSMLSADKIITAAKTGQLQIWTPEGKLLSSDDWNAGNDILAFDKKPSSSTIIATAGKENLLKIWDIEITGTSHIRIYDPRTQRKPVHEYKFMDTPITALSLCNRENHIIASNTTGDMGLFDLRGGVQLLLKFRGFAGAVRSIAAHPTEPFVISVGIDRHIRLHNMDTKKLVKKTPTRFF</sequence>
<dbReference type="InterPro" id="IPR015943">
    <property type="entry name" value="WD40/YVTN_repeat-like_dom_sf"/>
</dbReference>
<protein>
    <submittedName>
        <fullName evidence="2">Uncharacterized protein</fullName>
    </submittedName>
</protein>
<evidence type="ECO:0000313" key="2">
    <source>
        <dbReference type="WBParaSite" id="PDA_v2.g6433.t1"/>
    </source>
</evidence>
<dbReference type="Gene3D" id="2.130.10.10">
    <property type="entry name" value="YVTN repeat-like/Quinoprotein amine dehydrogenase"/>
    <property type="match status" value="2"/>
</dbReference>
<dbReference type="AlphaFoldDB" id="A0A914QRS1"/>
<organism evidence="1 2">
    <name type="scientific">Panagrolaimus davidi</name>
    <dbReference type="NCBI Taxonomy" id="227884"/>
    <lineage>
        <taxon>Eukaryota</taxon>
        <taxon>Metazoa</taxon>
        <taxon>Ecdysozoa</taxon>
        <taxon>Nematoda</taxon>
        <taxon>Chromadorea</taxon>
        <taxon>Rhabditida</taxon>
        <taxon>Tylenchina</taxon>
        <taxon>Panagrolaimomorpha</taxon>
        <taxon>Panagrolaimoidea</taxon>
        <taxon>Panagrolaimidae</taxon>
        <taxon>Panagrolaimus</taxon>
    </lineage>
</organism>
<dbReference type="SMART" id="SM00320">
    <property type="entry name" value="WD40"/>
    <property type="match status" value="5"/>
</dbReference>
<dbReference type="SUPFAM" id="SSF50978">
    <property type="entry name" value="WD40 repeat-like"/>
    <property type="match status" value="1"/>
</dbReference>
<dbReference type="InterPro" id="IPR001680">
    <property type="entry name" value="WD40_rpt"/>
</dbReference>
<dbReference type="Proteomes" id="UP000887578">
    <property type="component" value="Unplaced"/>
</dbReference>
<evidence type="ECO:0000313" key="1">
    <source>
        <dbReference type="Proteomes" id="UP000887578"/>
    </source>
</evidence>
<dbReference type="InterPro" id="IPR037379">
    <property type="entry name" value="WDR74/Nsa1"/>
</dbReference>
<dbReference type="InterPro" id="IPR036322">
    <property type="entry name" value="WD40_repeat_dom_sf"/>
</dbReference>
<name>A0A914QRS1_9BILA</name>
<proteinExistence type="predicted"/>
<dbReference type="Pfam" id="PF00400">
    <property type="entry name" value="WD40"/>
    <property type="match status" value="1"/>
</dbReference>
<dbReference type="GO" id="GO:0030687">
    <property type="term" value="C:preribosome, large subunit precursor"/>
    <property type="evidence" value="ECO:0007669"/>
    <property type="project" value="TreeGrafter"/>
</dbReference>
<reference evidence="2" key="1">
    <citation type="submission" date="2022-11" db="UniProtKB">
        <authorList>
            <consortium name="WormBaseParasite"/>
        </authorList>
    </citation>
    <scope>IDENTIFICATION</scope>
</reference>
<dbReference type="WBParaSite" id="PDA_v2.g6433.t1">
    <property type="protein sequence ID" value="PDA_v2.g6433.t1"/>
    <property type="gene ID" value="PDA_v2.g6433"/>
</dbReference>
<accession>A0A914QRS1</accession>